<gene>
    <name evidence="2" type="ORF">MUN76_14840</name>
</gene>
<feature type="region of interest" description="Disordered" evidence="1">
    <location>
        <begin position="1"/>
        <end position="23"/>
    </location>
</feature>
<proteinExistence type="predicted"/>
<evidence type="ECO:0000256" key="1">
    <source>
        <dbReference type="SAM" id="MobiDB-lite"/>
    </source>
</evidence>
<reference evidence="2 3" key="1">
    <citation type="submission" date="2022-04" db="EMBL/GenBank/DDBJ databases">
        <title>Leucobacter sp. isolated from rhizosphere of onion.</title>
        <authorList>
            <person name="Won M."/>
            <person name="Lee C.-M."/>
            <person name="Woen H.-Y."/>
            <person name="Kwon S.-W."/>
        </authorList>
    </citation>
    <scope>NUCLEOTIDE SEQUENCE [LARGE SCALE GENOMIC DNA]</scope>
    <source>
        <strain evidence="2 3">H25R-14</strain>
    </source>
</reference>
<evidence type="ECO:0000313" key="3">
    <source>
        <dbReference type="Proteomes" id="UP000831775"/>
    </source>
</evidence>
<organism evidence="2 3">
    <name type="scientific">Leucobacter rhizosphaerae</name>
    <dbReference type="NCBI Taxonomy" id="2932245"/>
    <lineage>
        <taxon>Bacteria</taxon>
        <taxon>Bacillati</taxon>
        <taxon>Actinomycetota</taxon>
        <taxon>Actinomycetes</taxon>
        <taxon>Micrococcales</taxon>
        <taxon>Microbacteriaceae</taxon>
        <taxon>Leucobacter</taxon>
    </lineage>
</organism>
<protein>
    <recommendedName>
        <fullName evidence="4">FxLD family lantipeptide</fullName>
    </recommendedName>
</protein>
<dbReference type="EMBL" id="CP095043">
    <property type="protein sequence ID" value="UOQ60289.1"/>
    <property type="molecule type" value="Genomic_DNA"/>
</dbReference>
<dbReference type="Proteomes" id="UP000831775">
    <property type="component" value="Chromosome"/>
</dbReference>
<sequence>MSERTDTTPAAAETTAPATGFVTDPAAGLGSAAAFASAESQEILNLLNDSQGGSCCGGSCCSA</sequence>
<evidence type="ECO:0000313" key="2">
    <source>
        <dbReference type="EMBL" id="UOQ60289.1"/>
    </source>
</evidence>
<dbReference type="RefSeq" id="WP_244685799.1">
    <property type="nucleotide sequence ID" value="NZ_CP095043.1"/>
</dbReference>
<name>A0ABY4FVG2_9MICO</name>
<accession>A0ABY4FVG2</accession>
<evidence type="ECO:0008006" key="4">
    <source>
        <dbReference type="Google" id="ProtNLM"/>
    </source>
</evidence>
<keyword evidence="3" id="KW-1185">Reference proteome</keyword>
<feature type="compositionally biased region" description="Low complexity" evidence="1">
    <location>
        <begin position="7"/>
        <end position="19"/>
    </location>
</feature>